<dbReference type="GO" id="GO:0003755">
    <property type="term" value="F:peptidyl-prolyl cis-trans isomerase activity"/>
    <property type="evidence" value="ECO:0007669"/>
    <property type="project" value="UniProtKB-KW"/>
</dbReference>
<dbReference type="PANTHER" id="PTHR45625:SF4">
    <property type="entry name" value="PEPTIDYLPROLYL ISOMERASE DOMAIN AND WD REPEAT-CONTAINING PROTEIN 1"/>
    <property type="match status" value="1"/>
</dbReference>
<dbReference type="Pfam" id="PF00160">
    <property type="entry name" value="Pro_isomerase"/>
    <property type="match status" value="1"/>
</dbReference>
<keyword evidence="4 8" id="KW-0413">Isomerase</keyword>
<dbReference type="EC" id="5.2.1.8" evidence="2"/>
<evidence type="ECO:0000256" key="4">
    <source>
        <dbReference type="ARBA" id="ARBA00023235"/>
    </source>
</evidence>
<name>A0AA97DA33_9FIRM</name>
<evidence type="ECO:0000259" key="7">
    <source>
        <dbReference type="PROSITE" id="PS50072"/>
    </source>
</evidence>
<dbReference type="Proteomes" id="UP001300604">
    <property type="component" value="Chromosome"/>
</dbReference>
<accession>A0AA97DA33</accession>
<dbReference type="KEGG" id="carl:PXC00_05880"/>
<reference evidence="8" key="2">
    <citation type="submission" date="2024-06" db="EMBL/GenBank/DDBJ databases">
        <title>Caproicibacterium argilliputei sp. nov, a novel caproic acid producing anaerobic bacterium isolated from pit mud.</title>
        <authorList>
            <person name="Xia S."/>
        </authorList>
    </citation>
    <scope>NUCLEOTIDE SEQUENCE</scope>
    <source>
        <strain evidence="8">ZCY20-5</strain>
    </source>
</reference>
<dbReference type="AlphaFoldDB" id="A0AA97DA33"/>
<feature type="compositionally biased region" description="Low complexity" evidence="5">
    <location>
        <begin position="27"/>
        <end position="61"/>
    </location>
</feature>
<evidence type="ECO:0000256" key="3">
    <source>
        <dbReference type="ARBA" id="ARBA00023110"/>
    </source>
</evidence>
<feature type="domain" description="PPIase cyclophilin-type" evidence="7">
    <location>
        <begin position="82"/>
        <end position="298"/>
    </location>
</feature>
<gene>
    <name evidence="8" type="ORF">PXC00_05880</name>
</gene>
<feature type="region of interest" description="Disordered" evidence="5">
    <location>
        <begin position="27"/>
        <end position="68"/>
    </location>
</feature>
<evidence type="ECO:0000313" key="9">
    <source>
        <dbReference type="Proteomes" id="UP001300604"/>
    </source>
</evidence>
<keyword evidence="6" id="KW-0732">Signal</keyword>
<evidence type="ECO:0000313" key="8">
    <source>
        <dbReference type="EMBL" id="WOC33395.1"/>
    </source>
</evidence>
<dbReference type="PROSITE" id="PS51257">
    <property type="entry name" value="PROKAR_LIPOPROTEIN"/>
    <property type="match status" value="1"/>
</dbReference>
<dbReference type="InterPro" id="IPR002130">
    <property type="entry name" value="Cyclophilin-type_PPIase_dom"/>
</dbReference>
<organism evidence="8 9">
    <name type="scientific">Caproicibacterium argilliputei</name>
    <dbReference type="NCBI Taxonomy" id="3030016"/>
    <lineage>
        <taxon>Bacteria</taxon>
        <taxon>Bacillati</taxon>
        <taxon>Bacillota</taxon>
        <taxon>Clostridia</taxon>
        <taxon>Eubacteriales</taxon>
        <taxon>Oscillospiraceae</taxon>
        <taxon>Caproicibacterium</taxon>
    </lineage>
</organism>
<feature type="chain" id="PRO_5041707636" description="peptidylprolyl isomerase" evidence="6">
    <location>
        <begin position="22"/>
        <end position="303"/>
    </location>
</feature>
<comment type="function">
    <text evidence="1">PPIases accelerate the folding of proteins. It catalyzes the cis-trans isomerization of proline imidic peptide bonds in oligopeptides.</text>
</comment>
<dbReference type="InterPro" id="IPR029000">
    <property type="entry name" value="Cyclophilin-like_dom_sf"/>
</dbReference>
<dbReference type="EMBL" id="CP135996">
    <property type="protein sequence ID" value="WOC33395.1"/>
    <property type="molecule type" value="Genomic_DNA"/>
</dbReference>
<dbReference type="InterPro" id="IPR044666">
    <property type="entry name" value="Cyclophilin_A-like"/>
</dbReference>
<sequence length="303" mass="32148">MQLKKRLTAAALALAVALAVAGCGSSAGGASSAADTDSQAASSAASAQSAASGSDTSSESAVRPDDGKKLGYQLEKPAVGEEVAVLQTSLGTIKVRLFPEAAPKTVENFKGLIKKGYYNGVTFHRVIKDFMIQSGDPTATGSGGDSIWNENFSDEFNANLVNLRGSLAMANSGYNTNGSQFFINQAPKVESTRWDQVASMYKQLESYDKSEWSQFANSSQYYSILDPNKLTDAYKALYEKQGGNPNLDGAYNAFTPPRGHSVFGQVYEGLDIVDKIAAVKVDSADKPLSTVKIVKATLEKYAG</sequence>
<evidence type="ECO:0000256" key="5">
    <source>
        <dbReference type="SAM" id="MobiDB-lite"/>
    </source>
</evidence>
<dbReference type="PANTHER" id="PTHR45625">
    <property type="entry name" value="PEPTIDYL-PROLYL CIS-TRANS ISOMERASE-RELATED"/>
    <property type="match status" value="1"/>
</dbReference>
<evidence type="ECO:0000256" key="1">
    <source>
        <dbReference type="ARBA" id="ARBA00002388"/>
    </source>
</evidence>
<dbReference type="Gene3D" id="2.40.100.10">
    <property type="entry name" value="Cyclophilin-like"/>
    <property type="match status" value="1"/>
</dbReference>
<feature type="signal peptide" evidence="6">
    <location>
        <begin position="1"/>
        <end position="21"/>
    </location>
</feature>
<evidence type="ECO:0000256" key="6">
    <source>
        <dbReference type="SAM" id="SignalP"/>
    </source>
</evidence>
<reference evidence="8" key="1">
    <citation type="submission" date="2023-09" db="EMBL/GenBank/DDBJ databases">
        <authorList>
            <person name="Zeng C."/>
        </authorList>
    </citation>
    <scope>NUCLEOTIDE SEQUENCE</scope>
    <source>
        <strain evidence="8">ZCY20-5</strain>
    </source>
</reference>
<dbReference type="PRINTS" id="PR00153">
    <property type="entry name" value="CSAPPISMRASE"/>
</dbReference>
<proteinExistence type="predicted"/>
<keyword evidence="9" id="KW-1185">Reference proteome</keyword>
<evidence type="ECO:0000256" key="2">
    <source>
        <dbReference type="ARBA" id="ARBA00013194"/>
    </source>
</evidence>
<dbReference type="SUPFAM" id="SSF50891">
    <property type="entry name" value="Cyclophilin-like"/>
    <property type="match status" value="1"/>
</dbReference>
<dbReference type="PROSITE" id="PS50072">
    <property type="entry name" value="CSA_PPIASE_2"/>
    <property type="match status" value="1"/>
</dbReference>
<dbReference type="RefSeq" id="WP_275845794.1">
    <property type="nucleotide sequence ID" value="NZ_CP135996.1"/>
</dbReference>
<protein>
    <recommendedName>
        <fullName evidence="2">peptidylprolyl isomerase</fullName>
        <ecNumber evidence="2">5.2.1.8</ecNumber>
    </recommendedName>
</protein>
<keyword evidence="3" id="KW-0697">Rotamase</keyword>